<keyword evidence="2" id="KW-1185">Reference proteome</keyword>
<protein>
    <submittedName>
        <fullName evidence="1">Uncharacterized protein</fullName>
    </submittedName>
</protein>
<accession>A0A4U5M5C2</accession>
<evidence type="ECO:0000313" key="1">
    <source>
        <dbReference type="EMBL" id="TKR64051.1"/>
    </source>
</evidence>
<name>A0A4U5M5C2_STECR</name>
<comment type="caution">
    <text evidence="1">The sequence shown here is derived from an EMBL/GenBank/DDBJ whole genome shotgun (WGS) entry which is preliminary data.</text>
</comment>
<proteinExistence type="predicted"/>
<reference evidence="1 2" key="1">
    <citation type="journal article" date="2015" name="Genome Biol.">
        <title>Comparative genomics of Steinernema reveals deeply conserved gene regulatory networks.</title>
        <authorList>
            <person name="Dillman A.R."/>
            <person name="Macchietto M."/>
            <person name="Porter C.F."/>
            <person name="Rogers A."/>
            <person name="Williams B."/>
            <person name="Antoshechkin I."/>
            <person name="Lee M.M."/>
            <person name="Goodwin Z."/>
            <person name="Lu X."/>
            <person name="Lewis E.E."/>
            <person name="Goodrich-Blair H."/>
            <person name="Stock S.P."/>
            <person name="Adams B.J."/>
            <person name="Sternberg P.W."/>
            <person name="Mortazavi A."/>
        </authorList>
    </citation>
    <scope>NUCLEOTIDE SEQUENCE [LARGE SCALE GENOMIC DNA]</scope>
    <source>
        <strain evidence="1 2">ALL</strain>
    </source>
</reference>
<gene>
    <name evidence="1" type="ORF">L596_024647</name>
</gene>
<dbReference type="EMBL" id="AZBU02000009">
    <property type="protein sequence ID" value="TKR64051.1"/>
    <property type="molecule type" value="Genomic_DNA"/>
</dbReference>
<dbReference type="AlphaFoldDB" id="A0A4U5M5C2"/>
<sequence>MSMRREGFNVFSTNGNGVLLMTVPLDCLVVDDQGQIDRQKTVERAYLDEYIDDEDYFRFAAFAKQYYKAMQIWQNLDEFEMSSLLEDEAPEVRELAEQFTYNYDLESMKENIFVPRS</sequence>
<evidence type="ECO:0000313" key="2">
    <source>
        <dbReference type="Proteomes" id="UP000298663"/>
    </source>
</evidence>
<dbReference type="Proteomes" id="UP000298663">
    <property type="component" value="Unassembled WGS sequence"/>
</dbReference>
<reference evidence="1 2" key="2">
    <citation type="journal article" date="2019" name="G3 (Bethesda)">
        <title>Hybrid Assembly of the Genome of the Entomopathogenic Nematode Steinernema carpocapsae Identifies the X-Chromosome.</title>
        <authorList>
            <person name="Serra L."/>
            <person name="Macchietto M."/>
            <person name="Macias-Munoz A."/>
            <person name="McGill C.J."/>
            <person name="Rodriguez I.M."/>
            <person name="Rodriguez B."/>
            <person name="Murad R."/>
            <person name="Mortazavi A."/>
        </authorList>
    </citation>
    <scope>NUCLEOTIDE SEQUENCE [LARGE SCALE GENOMIC DNA]</scope>
    <source>
        <strain evidence="1 2">ALL</strain>
    </source>
</reference>
<organism evidence="1 2">
    <name type="scientific">Steinernema carpocapsae</name>
    <name type="common">Entomopathogenic nematode</name>
    <dbReference type="NCBI Taxonomy" id="34508"/>
    <lineage>
        <taxon>Eukaryota</taxon>
        <taxon>Metazoa</taxon>
        <taxon>Ecdysozoa</taxon>
        <taxon>Nematoda</taxon>
        <taxon>Chromadorea</taxon>
        <taxon>Rhabditida</taxon>
        <taxon>Tylenchina</taxon>
        <taxon>Panagrolaimomorpha</taxon>
        <taxon>Strongyloidoidea</taxon>
        <taxon>Steinernematidae</taxon>
        <taxon>Steinernema</taxon>
    </lineage>
</organism>